<evidence type="ECO:0008006" key="4">
    <source>
        <dbReference type="Google" id="ProtNLM"/>
    </source>
</evidence>
<keyword evidence="1" id="KW-1133">Transmembrane helix</keyword>
<evidence type="ECO:0000313" key="2">
    <source>
        <dbReference type="EMBL" id="MDH5162619.1"/>
    </source>
</evidence>
<accession>A0AAW6T1N2</accession>
<evidence type="ECO:0000256" key="1">
    <source>
        <dbReference type="SAM" id="Phobius"/>
    </source>
</evidence>
<keyword evidence="1" id="KW-0812">Transmembrane</keyword>
<sequence>MEKTYFYATIFFGWLITLALIIFMVVAFKMSMITIGCIFIIISLASLSMNIVFMKKGVRNQQQ</sequence>
<dbReference type="Proteomes" id="UP001159179">
    <property type="component" value="Unassembled WGS sequence"/>
</dbReference>
<protein>
    <recommendedName>
        <fullName evidence="4">NADH dehydrogenase subunit 6</fullName>
    </recommendedName>
</protein>
<keyword evidence="1" id="KW-0472">Membrane</keyword>
<dbReference type="EMBL" id="JAROYP010000010">
    <property type="protein sequence ID" value="MDH5162619.1"/>
    <property type="molecule type" value="Genomic_DNA"/>
</dbReference>
<proteinExistence type="predicted"/>
<feature type="transmembrane region" description="Helical" evidence="1">
    <location>
        <begin position="32"/>
        <end position="53"/>
    </location>
</feature>
<evidence type="ECO:0000313" key="3">
    <source>
        <dbReference type="Proteomes" id="UP001159179"/>
    </source>
</evidence>
<feature type="transmembrane region" description="Helical" evidence="1">
    <location>
        <begin position="5"/>
        <end position="26"/>
    </location>
</feature>
<dbReference type="RefSeq" id="WP_251337790.1">
    <property type="nucleotide sequence ID" value="NZ_JAMATW010000002.1"/>
</dbReference>
<dbReference type="AlphaFoldDB" id="A0AAW6T1N2"/>
<gene>
    <name evidence="2" type="ORF">P5X88_16925</name>
</gene>
<organism evidence="2 3">
    <name type="scientific">Heyndrickxia oleronia</name>
    <dbReference type="NCBI Taxonomy" id="38875"/>
    <lineage>
        <taxon>Bacteria</taxon>
        <taxon>Bacillati</taxon>
        <taxon>Bacillota</taxon>
        <taxon>Bacilli</taxon>
        <taxon>Bacillales</taxon>
        <taxon>Bacillaceae</taxon>
        <taxon>Heyndrickxia</taxon>
    </lineage>
</organism>
<reference evidence="2" key="1">
    <citation type="submission" date="2023-03" db="EMBL/GenBank/DDBJ databases">
        <title>Bacterial isolates from washroom surfaces on a university campus.</title>
        <authorList>
            <person name="Holman D.B."/>
            <person name="Gzyl K.E."/>
            <person name="Taheri A.E."/>
        </authorList>
    </citation>
    <scope>NUCLEOTIDE SEQUENCE</scope>
    <source>
        <strain evidence="2">RD03</strain>
    </source>
</reference>
<comment type="caution">
    <text evidence="2">The sequence shown here is derived from an EMBL/GenBank/DDBJ whole genome shotgun (WGS) entry which is preliminary data.</text>
</comment>
<name>A0AAW6T1N2_9BACI</name>